<reference evidence="1 2" key="1">
    <citation type="journal article" date="2016" name="Sci. Rep.">
        <title>Metabolic traits of an uncultured archaeal lineage -MSBL1- from brine pools of the Red Sea.</title>
        <authorList>
            <person name="Mwirichia R."/>
            <person name="Alam I."/>
            <person name="Rashid M."/>
            <person name="Vinu M."/>
            <person name="Ba-Alawi W."/>
            <person name="Anthony Kamau A."/>
            <person name="Kamanda Ngugi D."/>
            <person name="Goker M."/>
            <person name="Klenk H.P."/>
            <person name="Bajic V."/>
            <person name="Stingl U."/>
        </authorList>
    </citation>
    <scope>NUCLEOTIDE SEQUENCE [LARGE SCALE GENOMIC DNA]</scope>
    <source>
        <strain evidence="1">SCGC-AAA259A05</strain>
    </source>
</reference>
<proteinExistence type="predicted"/>
<dbReference type="Proteomes" id="UP000070163">
    <property type="component" value="Unassembled WGS sequence"/>
</dbReference>
<sequence>MVSKAVSDTGPLIHLSQIGRLESLRIVDRLLIPSEVRSEFKEGVFLERLDELEMIEVRRMKGNQANSAGALSRKYGLDLGEAEAIILAKRESIPLIFTDDLDARRTALMRGLEPHGSVGVLLRAYRDGILSKNDTITAIRQLHTDSSLYLTSDLVDRAIEAVRQFSSYEE</sequence>
<protein>
    <recommendedName>
        <fullName evidence="3">PIN domain-containing protein</fullName>
    </recommendedName>
</protein>
<organism evidence="1 2">
    <name type="scientific">candidate division MSBL1 archaeon SCGC-AAA259A05</name>
    <dbReference type="NCBI Taxonomy" id="1698259"/>
    <lineage>
        <taxon>Archaea</taxon>
        <taxon>Methanobacteriati</taxon>
        <taxon>Methanobacteriota</taxon>
        <taxon>candidate division MSBL1</taxon>
    </lineage>
</organism>
<dbReference type="PANTHER" id="PTHR39550">
    <property type="entry name" value="SLL0658 PROTEIN"/>
    <property type="match status" value="1"/>
</dbReference>
<evidence type="ECO:0000313" key="1">
    <source>
        <dbReference type="EMBL" id="KXA91740.1"/>
    </source>
</evidence>
<dbReference type="AlphaFoldDB" id="A0A133UC75"/>
<dbReference type="Pfam" id="PF11848">
    <property type="entry name" value="DUF3368"/>
    <property type="match status" value="1"/>
</dbReference>
<keyword evidence="2" id="KW-1185">Reference proteome</keyword>
<comment type="caution">
    <text evidence="1">The sequence shown here is derived from an EMBL/GenBank/DDBJ whole genome shotgun (WGS) entry which is preliminary data.</text>
</comment>
<dbReference type="InterPro" id="IPR021799">
    <property type="entry name" value="PIN-like_prokaryotic"/>
</dbReference>
<dbReference type="PANTHER" id="PTHR39550:SF1">
    <property type="entry name" value="SLL0658 PROTEIN"/>
    <property type="match status" value="1"/>
</dbReference>
<dbReference type="EMBL" id="LHXJ01000001">
    <property type="protein sequence ID" value="KXA91740.1"/>
    <property type="molecule type" value="Genomic_DNA"/>
</dbReference>
<name>A0A133UC75_9EURY</name>
<evidence type="ECO:0008006" key="3">
    <source>
        <dbReference type="Google" id="ProtNLM"/>
    </source>
</evidence>
<evidence type="ECO:0000313" key="2">
    <source>
        <dbReference type="Proteomes" id="UP000070163"/>
    </source>
</evidence>
<gene>
    <name evidence="1" type="ORF">AKJ57_00210</name>
</gene>
<accession>A0A133UC75</accession>
<dbReference type="CDD" id="cd09854">
    <property type="entry name" value="PIN_VapC-like"/>
    <property type="match status" value="1"/>
</dbReference>